<gene>
    <name evidence="1" type="ORF">NCTC10742_03404</name>
</gene>
<dbReference type="EMBL" id="UGQM01000001">
    <property type="protein sequence ID" value="STZ44172.1"/>
    <property type="molecule type" value="Genomic_DNA"/>
</dbReference>
<proteinExistence type="predicted"/>
<protein>
    <submittedName>
        <fullName evidence="1">Uncharacterized protein</fullName>
    </submittedName>
</protein>
<dbReference type="AlphaFoldDB" id="A0A378SMZ3"/>
<sequence length="56" mass="6003">MSWSMSRDGIAELNDVMKKHGLNAPLIAIEATGRLSLARVMGPPDCQGDGTTVARY</sequence>
<dbReference type="Proteomes" id="UP000254291">
    <property type="component" value="Unassembled WGS sequence"/>
</dbReference>
<evidence type="ECO:0000313" key="1">
    <source>
        <dbReference type="EMBL" id="STZ44172.1"/>
    </source>
</evidence>
<name>A0A378SMZ3_9MYCO</name>
<reference evidence="1 2" key="1">
    <citation type="submission" date="2018-06" db="EMBL/GenBank/DDBJ databases">
        <authorList>
            <consortium name="Pathogen Informatics"/>
            <person name="Doyle S."/>
        </authorList>
    </citation>
    <scope>NUCLEOTIDE SEQUENCE [LARGE SCALE GENOMIC DNA]</scope>
    <source>
        <strain evidence="1 2">NCTC10742</strain>
    </source>
</reference>
<organism evidence="1 2">
    <name type="scientific">Mycolicibacterium gilvum</name>
    <dbReference type="NCBI Taxonomy" id="1804"/>
    <lineage>
        <taxon>Bacteria</taxon>
        <taxon>Bacillati</taxon>
        <taxon>Actinomycetota</taxon>
        <taxon>Actinomycetes</taxon>
        <taxon>Mycobacteriales</taxon>
        <taxon>Mycobacteriaceae</taxon>
        <taxon>Mycolicibacterium</taxon>
    </lineage>
</organism>
<evidence type="ECO:0000313" key="2">
    <source>
        <dbReference type="Proteomes" id="UP000254291"/>
    </source>
</evidence>
<accession>A0A378SMZ3</accession>